<sequence length="211" mass="24993">MKSYKIIEMKEFDRADYFRYFTSVGTTIEFTIKIDVTTAVQKCYQESISFHAYTVFKIYKVMNSIENFRYDILDGNVIEWEKVIPTFSSFNKKSKLFFTLCEEPMESYLEFDKRYKDVTAKYANSNTIVPQMDLPLNVFNISCIPWMHFEHFSSNSRTQENKITKMIAFGKYEEINSKLVMPITIQISHAIADGYHVSMFFKNLQDEMNQK</sequence>
<dbReference type="HOGENOM" id="CLU_093121_0_0_9"/>
<dbReference type="Proteomes" id="UP000054164">
    <property type="component" value="Unassembled WGS sequence"/>
</dbReference>
<dbReference type="Pfam" id="PF00302">
    <property type="entry name" value="CAT"/>
    <property type="match status" value="1"/>
</dbReference>
<dbReference type="RefSeq" id="WP_051394129.1">
    <property type="nucleotide sequence ID" value="NZ_DF384213.1"/>
</dbReference>
<dbReference type="Gene3D" id="3.30.559.10">
    <property type="entry name" value="Chloramphenicol acetyltransferase-like domain"/>
    <property type="match status" value="1"/>
</dbReference>
<dbReference type="InterPro" id="IPR023213">
    <property type="entry name" value="CAT-like_dom_sf"/>
</dbReference>
<proteinExistence type="predicted"/>
<gene>
    <name evidence="1" type="ORF">CBO05C_1047</name>
</gene>
<reference evidence="1" key="1">
    <citation type="submission" date="2013-10" db="EMBL/GenBank/DDBJ databases">
        <title>Draft genome sequence of Clostridium botulinum type B strain Osaka05.</title>
        <authorList>
            <person name="Sakaguchi Y."/>
            <person name="Hosomi K."/>
            <person name="Uchiyama J."/>
            <person name="Ogura Y."/>
            <person name="Sakaguchi M."/>
            <person name="Kohda T."/>
            <person name="Mukamoto M."/>
            <person name="Misawa N."/>
            <person name="Matsuzaki S."/>
            <person name="Hayashi T."/>
            <person name="Kozaki S."/>
        </authorList>
    </citation>
    <scope>NUCLEOTIDE SEQUENCE</scope>
    <source>
        <strain evidence="1">Osaka05</strain>
    </source>
</reference>
<protein>
    <recommendedName>
        <fullName evidence="2">Chloramphenicol acetyltransferase</fullName>
    </recommendedName>
</protein>
<dbReference type="InterPro" id="IPR001707">
    <property type="entry name" value="Cmp_AcTrfase"/>
</dbReference>
<dbReference type="GO" id="GO:0008811">
    <property type="term" value="F:chloramphenicol O-acetyltransferase activity"/>
    <property type="evidence" value="ECO:0007669"/>
    <property type="project" value="InterPro"/>
</dbReference>
<evidence type="ECO:0008006" key="2">
    <source>
        <dbReference type="Google" id="ProtNLM"/>
    </source>
</evidence>
<evidence type="ECO:0000313" key="1">
    <source>
        <dbReference type="EMBL" id="GAE01357.1"/>
    </source>
</evidence>
<dbReference type="PANTHER" id="PTHR38474:SF1">
    <property type="entry name" value="SLR0299 PROTEIN"/>
    <property type="match status" value="1"/>
</dbReference>
<accession>A0A0S6TZA8</accession>
<dbReference type="SMART" id="SM01059">
    <property type="entry name" value="CAT"/>
    <property type="match status" value="1"/>
</dbReference>
<name>A0A0S6TZA8_CLOBO</name>
<dbReference type="AlphaFoldDB" id="A0A0S6TZA8"/>
<dbReference type="PANTHER" id="PTHR38474">
    <property type="entry name" value="SLR0299 PROTEIN"/>
    <property type="match status" value="1"/>
</dbReference>
<dbReference type="SUPFAM" id="SSF52777">
    <property type="entry name" value="CoA-dependent acyltransferases"/>
    <property type="match status" value="1"/>
</dbReference>
<dbReference type="EMBL" id="DF384213">
    <property type="protein sequence ID" value="GAE01357.1"/>
    <property type="molecule type" value="Genomic_DNA"/>
</dbReference>
<organism evidence="1">
    <name type="scientific">Clostridium botulinum B str. Osaka05</name>
    <dbReference type="NCBI Taxonomy" id="1407017"/>
    <lineage>
        <taxon>Bacteria</taxon>
        <taxon>Bacillati</taxon>
        <taxon>Bacillota</taxon>
        <taxon>Clostridia</taxon>
        <taxon>Eubacteriales</taxon>
        <taxon>Clostridiaceae</taxon>
        <taxon>Clostridium</taxon>
    </lineage>
</organism>